<protein>
    <submittedName>
        <fullName evidence="2">14277_t:CDS:1</fullName>
    </submittedName>
</protein>
<feature type="chain" id="PRO_5040374864" evidence="1">
    <location>
        <begin position="20"/>
        <end position="119"/>
    </location>
</feature>
<keyword evidence="1" id="KW-0732">Signal</keyword>
<comment type="caution">
    <text evidence="2">The sequence shown here is derived from an EMBL/GenBank/DDBJ whole genome shotgun (WGS) entry which is preliminary data.</text>
</comment>
<evidence type="ECO:0000313" key="2">
    <source>
        <dbReference type="EMBL" id="CAG8472827.1"/>
    </source>
</evidence>
<organism evidence="2 3">
    <name type="scientific">Funneliformis mosseae</name>
    <name type="common">Endomycorrhizal fungus</name>
    <name type="synonym">Glomus mosseae</name>
    <dbReference type="NCBI Taxonomy" id="27381"/>
    <lineage>
        <taxon>Eukaryota</taxon>
        <taxon>Fungi</taxon>
        <taxon>Fungi incertae sedis</taxon>
        <taxon>Mucoromycota</taxon>
        <taxon>Glomeromycotina</taxon>
        <taxon>Glomeromycetes</taxon>
        <taxon>Glomerales</taxon>
        <taxon>Glomeraceae</taxon>
        <taxon>Funneliformis</taxon>
    </lineage>
</organism>
<evidence type="ECO:0000256" key="1">
    <source>
        <dbReference type="SAM" id="SignalP"/>
    </source>
</evidence>
<gene>
    <name evidence="2" type="ORF">FMOSSE_LOCUS2600</name>
</gene>
<reference evidence="2" key="1">
    <citation type="submission" date="2021-06" db="EMBL/GenBank/DDBJ databases">
        <authorList>
            <person name="Kallberg Y."/>
            <person name="Tangrot J."/>
            <person name="Rosling A."/>
        </authorList>
    </citation>
    <scope>NUCLEOTIDE SEQUENCE</scope>
    <source>
        <strain evidence="2">87-6 pot B 2015</strain>
    </source>
</reference>
<dbReference type="AlphaFoldDB" id="A0A9N8Z4V7"/>
<proteinExistence type="predicted"/>
<accession>A0A9N8Z4V7</accession>
<dbReference type="Proteomes" id="UP000789375">
    <property type="component" value="Unassembled WGS sequence"/>
</dbReference>
<dbReference type="EMBL" id="CAJVPP010000348">
    <property type="protein sequence ID" value="CAG8472827.1"/>
    <property type="molecule type" value="Genomic_DNA"/>
</dbReference>
<feature type="signal peptide" evidence="1">
    <location>
        <begin position="1"/>
        <end position="19"/>
    </location>
</feature>
<name>A0A9N8Z4V7_FUNMO</name>
<evidence type="ECO:0000313" key="3">
    <source>
        <dbReference type="Proteomes" id="UP000789375"/>
    </source>
</evidence>
<sequence>MKFNLFLLLLTIFAVVALAYPNDQRTGTNLLKRQKNPNCRINCCTPGNDKCVQECGKPTCTCNPKASCCRDADQTCKDNNTSVAVINIKILDQSDNLQEAKTGLKTKCEQFNPPCFGTL</sequence>
<keyword evidence="3" id="KW-1185">Reference proteome</keyword>